<evidence type="ECO:0000313" key="3">
    <source>
        <dbReference type="EMBL" id="KAE9986467.1"/>
    </source>
</evidence>
<keyword evidence="7" id="KW-1185">Reference proteome</keyword>
<dbReference type="Gene3D" id="3.30.710.10">
    <property type="entry name" value="Potassium Channel Kv1.1, Chain A"/>
    <property type="match status" value="1"/>
</dbReference>
<dbReference type="InterPro" id="IPR011333">
    <property type="entry name" value="SKP1/BTB/POZ_sf"/>
</dbReference>
<reference evidence="2 5" key="1">
    <citation type="submission" date="2019-11" db="EMBL/GenBank/DDBJ databases">
        <title>Venturia inaequalis Genome Resource.</title>
        <authorList>
            <person name="Lichtner F.J."/>
        </authorList>
    </citation>
    <scope>NUCLEOTIDE SEQUENCE [LARGE SCALE GENOMIC DNA]</scope>
    <source>
        <strain evidence="3 6">120213</strain>
        <strain evidence="2">Bline_iso_100314</strain>
        <strain evidence="4 7">DMI_063113</strain>
    </source>
</reference>
<proteinExistence type="predicted"/>
<protein>
    <recommendedName>
        <fullName evidence="1">BTB domain-containing protein</fullName>
    </recommendedName>
</protein>
<feature type="domain" description="BTB" evidence="1">
    <location>
        <begin position="45"/>
        <end position="120"/>
    </location>
</feature>
<dbReference type="EMBL" id="WNWR01000001">
    <property type="protein sequence ID" value="KAE9994840.1"/>
    <property type="molecule type" value="Genomic_DNA"/>
</dbReference>
<dbReference type="CDD" id="cd18186">
    <property type="entry name" value="BTB_POZ_ZBTB_KLHL-like"/>
    <property type="match status" value="1"/>
</dbReference>
<dbReference type="PROSITE" id="PS50097">
    <property type="entry name" value="BTB"/>
    <property type="match status" value="1"/>
</dbReference>
<dbReference type="SUPFAM" id="SSF54695">
    <property type="entry name" value="POZ domain"/>
    <property type="match status" value="1"/>
</dbReference>
<dbReference type="EMBL" id="WNWS01000030">
    <property type="protein sequence ID" value="KAE9986467.1"/>
    <property type="molecule type" value="Genomic_DNA"/>
</dbReference>
<dbReference type="InterPro" id="IPR000210">
    <property type="entry name" value="BTB/POZ_dom"/>
</dbReference>
<dbReference type="Proteomes" id="UP000447873">
    <property type="component" value="Unassembled WGS sequence"/>
</dbReference>
<name>A0A8H3UT33_VENIN</name>
<gene>
    <name evidence="2" type="ORF">BLS_002905</name>
    <name evidence="4" type="ORF">EG327_000054</name>
    <name evidence="3" type="ORF">EG328_005693</name>
</gene>
<evidence type="ECO:0000313" key="6">
    <source>
        <dbReference type="Proteomes" id="UP000447873"/>
    </source>
</evidence>
<accession>A0A8H3UT33</accession>
<organism evidence="2 5">
    <name type="scientific">Venturia inaequalis</name>
    <name type="common">Apple scab fungus</name>
    <dbReference type="NCBI Taxonomy" id="5025"/>
    <lineage>
        <taxon>Eukaryota</taxon>
        <taxon>Fungi</taxon>
        <taxon>Dikarya</taxon>
        <taxon>Ascomycota</taxon>
        <taxon>Pezizomycotina</taxon>
        <taxon>Dothideomycetes</taxon>
        <taxon>Pleosporomycetidae</taxon>
        <taxon>Venturiales</taxon>
        <taxon>Venturiaceae</taxon>
        <taxon>Venturia</taxon>
    </lineage>
</organism>
<sequence>MKLFNFDIILNKTDVEPRKHLSAPTNPASTTDEAISLCYTSKQYTDLLLICQSNKTIPVHKIIICPQCSFIANALKKPWAKTKTNDQGEETPYIDFSSEQLETVQQMVEYFYRGNYSDTPLDPSKPAKESFHHGIERIREHVGVYILAKQYLIPPLATKALQKMQDLQYDHPTSILQSAALVELVRYIYDNTLVSEGNEVGSIVARLAAKYAKFILETPDAKGMNVFSLAGGQGGIRNSNSNIDIDIDDILVDEYIDAIAEKDEGLAEAMLLYEGFGREVVQVLDFLWVEGRRDPSYAPRWVPRAVTVAYWGGADGESGGGGVLPQFN</sequence>
<dbReference type="EMBL" id="WNWQ01000195">
    <property type="protein sequence ID" value="KAE9974793.1"/>
    <property type="molecule type" value="Genomic_DNA"/>
</dbReference>
<dbReference type="Pfam" id="PF00651">
    <property type="entry name" value="BTB"/>
    <property type="match status" value="1"/>
</dbReference>
<evidence type="ECO:0000313" key="7">
    <source>
        <dbReference type="Proteomes" id="UP000490939"/>
    </source>
</evidence>
<dbReference type="Proteomes" id="UP000490939">
    <property type="component" value="Unassembled WGS sequence"/>
</dbReference>
<evidence type="ECO:0000259" key="1">
    <source>
        <dbReference type="PROSITE" id="PS50097"/>
    </source>
</evidence>
<evidence type="ECO:0000313" key="4">
    <source>
        <dbReference type="EMBL" id="KAE9994840.1"/>
    </source>
</evidence>
<dbReference type="PANTHER" id="PTHR47843">
    <property type="entry name" value="BTB DOMAIN-CONTAINING PROTEIN-RELATED"/>
    <property type="match status" value="1"/>
</dbReference>
<comment type="caution">
    <text evidence="2">The sequence shown here is derived from an EMBL/GenBank/DDBJ whole genome shotgun (WGS) entry which is preliminary data.</text>
</comment>
<dbReference type="Proteomes" id="UP000433883">
    <property type="component" value="Unassembled WGS sequence"/>
</dbReference>
<evidence type="ECO:0000313" key="5">
    <source>
        <dbReference type="Proteomes" id="UP000433883"/>
    </source>
</evidence>
<dbReference type="AlphaFoldDB" id="A0A8H3UT33"/>
<dbReference type="PANTHER" id="PTHR47843:SF5">
    <property type="entry name" value="BTB_POZ DOMAIN PROTEIN"/>
    <property type="match status" value="1"/>
</dbReference>
<evidence type="ECO:0000313" key="2">
    <source>
        <dbReference type="EMBL" id="KAE9974793.1"/>
    </source>
</evidence>